<feature type="coiled-coil region" evidence="1">
    <location>
        <begin position="73"/>
        <end position="100"/>
    </location>
</feature>
<keyword evidence="1" id="KW-0175">Coiled coil</keyword>
<dbReference type="RefSeq" id="WP_176279103.1">
    <property type="nucleotide sequence ID" value="NZ_JABWMH010000002.1"/>
</dbReference>
<name>A0ABX2N1L1_9SPHN</name>
<dbReference type="EMBL" id="JABWMH010000002">
    <property type="protein sequence ID" value="NVD27592.1"/>
    <property type="molecule type" value="Genomic_DNA"/>
</dbReference>
<protein>
    <submittedName>
        <fullName evidence="3">Ribonuclease E inhibitor RraB</fullName>
    </submittedName>
</protein>
<dbReference type="SUPFAM" id="SSF89946">
    <property type="entry name" value="Hypothetical protein VC0424"/>
    <property type="match status" value="1"/>
</dbReference>
<keyword evidence="4" id="KW-1185">Reference proteome</keyword>
<evidence type="ECO:0000256" key="1">
    <source>
        <dbReference type="SAM" id="Coils"/>
    </source>
</evidence>
<proteinExistence type="predicted"/>
<accession>A0ABX2N1L1</accession>
<dbReference type="InterPro" id="IPR009671">
    <property type="entry name" value="RraB_dom"/>
</dbReference>
<organism evidence="3 4">
    <name type="scientific">Parasphingorhabdus flavimaris</name>
    <dbReference type="NCBI Taxonomy" id="266812"/>
    <lineage>
        <taxon>Bacteria</taxon>
        <taxon>Pseudomonadati</taxon>
        <taxon>Pseudomonadota</taxon>
        <taxon>Alphaproteobacteria</taxon>
        <taxon>Sphingomonadales</taxon>
        <taxon>Sphingomonadaceae</taxon>
        <taxon>Parasphingorhabdus</taxon>
    </lineage>
</organism>
<dbReference type="Proteomes" id="UP000652427">
    <property type="component" value="Unassembled WGS sequence"/>
</dbReference>
<reference evidence="3 4" key="1">
    <citation type="submission" date="2020-06" db="EMBL/GenBank/DDBJ databases">
        <authorList>
            <person name="Kim S.-J."/>
            <person name="Park S.-J."/>
        </authorList>
    </citation>
    <scope>NUCLEOTIDE SEQUENCE [LARGE SCALE GENOMIC DNA]</scope>
    <source>
        <strain evidence="3 4">SW-151</strain>
    </source>
</reference>
<dbReference type="InterPro" id="IPR036701">
    <property type="entry name" value="RraB-like_sf"/>
</dbReference>
<sequence>MSGPIDPAHLAEEWAIDDEILQNMAAGGDLSHVVREINVQFVGAVSDINKLKNDAAKWGFRSALVSNEDDEWVIELQTDLDTKRETIRELTRKCLEIESEYDIDHDGWGCFACNENGEISDENPA</sequence>
<dbReference type="Gene3D" id="3.30.70.970">
    <property type="entry name" value="RraB-like"/>
    <property type="match status" value="1"/>
</dbReference>
<feature type="domain" description="Regulator of ribonuclease activity B" evidence="2">
    <location>
        <begin position="16"/>
        <end position="110"/>
    </location>
</feature>
<dbReference type="Pfam" id="PF06877">
    <property type="entry name" value="RraB"/>
    <property type="match status" value="1"/>
</dbReference>
<evidence type="ECO:0000313" key="3">
    <source>
        <dbReference type="EMBL" id="NVD27592.1"/>
    </source>
</evidence>
<gene>
    <name evidence="3" type="ORF">HUO14_06705</name>
</gene>
<evidence type="ECO:0000259" key="2">
    <source>
        <dbReference type="Pfam" id="PF06877"/>
    </source>
</evidence>
<evidence type="ECO:0000313" key="4">
    <source>
        <dbReference type="Proteomes" id="UP000652427"/>
    </source>
</evidence>
<comment type="caution">
    <text evidence="3">The sequence shown here is derived from an EMBL/GenBank/DDBJ whole genome shotgun (WGS) entry which is preliminary data.</text>
</comment>